<accession>A0A8J2TYG2</accession>
<evidence type="ECO:0000313" key="2">
    <source>
        <dbReference type="Proteomes" id="UP000616114"/>
    </source>
</evidence>
<evidence type="ECO:0008006" key="3">
    <source>
        <dbReference type="Google" id="ProtNLM"/>
    </source>
</evidence>
<organism evidence="1 2">
    <name type="scientific">Sediminivirga luteola</name>
    <dbReference type="NCBI Taxonomy" id="1774748"/>
    <lineage>
        <taxon>Bacteria</taxon>
        <taxon>Bacillati</taxon>
        <taxon>Actinomycetota</taxon>
        <taxon>Actinomycetes</taxon>
        <taxon>Micrococcales</taxon>
        <taxon>Brevibacteriaceae</taxon>
        <taxon>Sediminivirga</taxon>
    </lineage>
</organism>
<protein>
    <recommendedName>
        <fullName evidence="3">RiboL-PSP-HEPN domain-containing protein</fullName>
    </recommendedName>
</protein>
<dbReference type="Proteomes" id="UP000616114">
    <property type="component" value="Unassembled WGS sequence"/>
</dbReference>
<gene>
    <name evidence="1" type="ORF">GCM10011333_18830</name>
</gene>
<dbReference type="EMBL" id="BMFY01000007">
    <property type="protein sequence ID" value="GGA16028.1"/>
    <property type="molecule type" value="Genomic_DNA"/>
</dbReference>
<evidence type="ECO:0000313" key="1">
    <source>
        <dbReference type="EMBL" id="GGA16028.1"/>
    </source>
</evidence>
<reference evidence="1" key="1">
    <citation type="journal article" date="2014" name="Int. J. Syst. Evol. Microbiol.">
        <title>Complete genome sequence of Corynebacterium casei LMG S-19264T (=DSM 44701T), isolated from a smear-ripened cheese.</title>
        <authorList>
            <consortium name="US DOE Joint Genome Institute (JGI-PGF)"/>
            <person name="Walter F."/>
            <person name="Albersmeier A."/>
            <person name="Kalinowski J."/>
            <person name="Ruckert C."/>
        </authorList>
    </citation>
    <scope>NUCLEOTIDE SEQUENCE</scope>
    <source>
        <strain evidence="1">CGMCC 1.12785</strain>
    </source>
</reference>
<reference evidence="1" key="2">
    <citation type="submission" date="2020-09" db="EMBL/GenBank/DDBJ databases">
        <authorList>
            <person name="Sun Q."/>
            <person name="Zhou Y."/>
        </authorList>
    </citation>
    <scope>NUCLEOTIDE SEQUENCE</scope>
    <source>
        <strain evidence="1">CGMCC 1.12785</strain>
    </source>
</reference>
<proteinExistence type="predicted"/>
<sequence>MRKASPNDVAAAFTTATADALADWETIDAALASQSLSLRRRAASDAFLSLAVSWESFLSRWLVAAVNKDASQAVRQLATRLQEHAEEELRVPSSHLAATLITQSHFSLNLVRQLLDPQENNIVIREHGDLDKFARRWLADPYRTALGGISSFQFKPVLATRLIRNALAHQSESALKRANDELRKSTVPLGLRVTGDRRLSVDGWRRYLLSISSTRPRIAVLHDELVAVAGLLVVP</sequence>
<comment type="caution">
    <text evidence="1">The sequence shown here is derived from an EMBL/GenBank/DDBJ whole genome shotgun (WGS) entry which is preliminary data.</text>
</comment>
<dbReference type="RefSeq" id="WP_188550657.1">
    <property type="nucleotide sequence ID" value="NZ_BMFY01000007.1"/>
</dbReference>
<name>A0A8J2TYG2_9MICO</name>
<keyword evidence="2" id="KW-1185">Reference proteome</keyword>
<dbReference type="AlphaFoldDB" id="A0A8J2TYG2"/>